<protein>
    <submittedName>
        <fullName evidence="1">Dessication-associated protein</fullName>
    </submittedName>
</protein>
<dbReference type="Proteomes" id="UP000245999">
    <property type="component" value="Chromosome"/>
</dbReference>
<reference evidence="2" key="1">
    <citation type="submission" date="2018-04" db="EMBL/GenBank/DDBJ databases">
        <title>Complete genome of Antarctic heterotrophic bacterium Hymenobacter nivis.</title>
        <authorList>
            <person name="Terashima M."/>
        </authorList>
    </citation>
    <scope>NUCLEOTIDE SEQUENCE [LARGE SCALE GENOMIC DNA]</scope>
    <source>
        <strain evidence="2">NBRC 111535</strain>
    </source>
</reference>
<proteinExistence type="predicted"/>
<dbReference type="EMBL" id="CP029145">
    <property type="protein sequence ID" value="AWM33445.1"/>
    <property type="molecule type" value="Genomic_DNA"/>
</dbReference>
<name>A0A2Z3GQX7_9BACT</name>
<gene>
    <name evidence="1" type="ORF">DDQ68_12010</name>
</gene>
<organism evidence="1 2">
    <name type="scientific">Hymenobacter nivis</name>
    <dbReference type="NCBI Taxonomy" id="1850093"/>
    <lineage>
        <taxon>Bacteria</taxon>
        <taxon>Pseudomonadati</taxon>
        <taxon>Bacteroidota</taxon>
        <taxon>Cytophagia</taxon>
        <taxon>Cytophagales</taxon>
        <taxon>Hymenobacteraceae</taxon>
        <taxon>Hymenobacter</taxon>
    </lineage>
</organism>
<sequence>MDFFKIIDQLGEVDADVLGRFDSRRAVFSSLGTVAKRAALTATPLFLGALFQKAYAGTQSMPVDVLQYALTLELFEQDFYKKVQASTQYMGAAAADKAAIDQIKKHEDSHVKLLSGAITSLYGTPVTGVTFKSSVFATLATFNGGTFATSQLGIAQLLEDTGVRAYKGRAGELLGTDLLTVALQIHSVEARHASHIRTMRGQRAWVNPGDDAAAHPTYTSGVTGPTSTTSPFGYGIPAYTAPSPIENNTVQSNVPITTGLASPYTANDAAAAFDEYLQAAEVLDASRAGGLVGA</sequence>
<dbReference type="RefSeq" id="WP_109656524.1">
    <property type="nucleotide sequence ID" value="NZ_CP029145.1"/>
</dbReference>
<evidence type="ECO:0000313" key="1">
    <source>
        <dbReference type="EMBL" id="AWM33445.1"/>
    </source>
</evidence>
<dbReference type="AlphaFoldDB" id="A0A2Z3GQX7"/>
<dbReference type="OrthoDB" id="954262at2"/>
<evidence type="ECO:0000313" key="2">
    <source>
        <dbReference type="Proteomes" id="UP000245999"/>
    </source>
</evidence>
<keyword evidence="2" id="KW-1185">Reference proteome</keyword>
<accession>A0A2Z3GQX7</accession>
<dbReference type="SUPFAM" id="SSF47240">
    <property type="entry name" value="Ferritin-like"/>
    <property type="match status" value="1"/>
</dbReference>
<dbReference type="KEGG" id="hnv:DDQ68_12010"/>
<dbReference type="Pfam" id="PF13668">
    <property type="entry name" value="Ferritin_2"/>
    <property type="match status" value="1"/>
</dbReference>
<dbReference type="InterPro" id="IPR009078">
    <property type="entry name" value="Ferritin-like_SF"/>
</dbReference>